<sequence>MVDELDNELADWKDLRGLEDWSGLLIGNGFSQNIWRSFGYTSLFEAAKQKDGAHLSDEDVALFDRLQTRNFEVVLSALATSKAVATALGQPHEHLVASEESIRSALVRAVHAVHIPWLNVPDATLDRVATELATYASVYCTNYDLLLYWSMMRDTSAFRDYFWTKKFDIANTEVWGKKSKMHFLHGGLHLYRKPTGQTLKRSAQPGQNLLDLFAVQYGDATPLFISEGTAEEKLTSIYRSDYLSFVFSCLVHDPGPLVIFGHGLGDSDKHIVEVIGAHQGRSIAVSLRPGGNVRQKKAAIIEALPNAALHFYDASTHPLGAADLQVENPD</sequence>
<dbReference type="EMBL" id="FUXL01000014">
    <property type="protein sequence ID" value="SKA31629.1"/>
    <property type="molecule type" value="Genomic_DNA"/>
</dbReference>
<evidence type="ECO:0000313" key="2">
    <source>
        <dbReference type="Proteomes" id="UP000190135"/>
    </source>
</evidence>
<protein>
    <recommendedName>
        <fullName evidence="3">DUF4917 domain-containing protein</fullName>
    </recommendedName>
</protein>
<dbReference type="RefSeq" id="WP_165690890.1">
    <property type="nucleotide sequence ID" value="NZ_FUXL01000014.1"/>
</dbReference>
<keyword evidence="2" id="KW-1185">Reference proteome</keyword>
<reference evidence="1 2" key="1">
    <citation type="submission" date="2017-02" db="EMBL/GenBank/DDBJ databases">
        <authorList>
            <person name="Peterson S.W."/>
        </authorList>
    </citation>
    <scope>NUCLEOTIDE SEQUENCE [LARGE SCALE GENOMIC DNA]</scope>
    <source>
        <strain evidence="1 2">USBA 369</strain>
    </source>
</reference>
<dbReference type="Pfam" id="PF16263">
    <property type="entry name" value="DUF4917"/>
    <property type="match status" value="1"/>
</dbReference>
<name>A0A1T4STW3_9HYPH</name>
<evidence type="ECO:0000313" key="1">
    <source>
        <dbReference type="EMBL" id="SKA31629.1"/>
    </source>
</evidence>
<evidence type="ECO:0008006" key="3">
    <source>
        <dbReference type="Google" id="ProtNLM"/>
    </source>
</evidence>
<dbReference type="STRING" id="1365950.SAMN05428963_11437"/>
<dbReference type="AlphaFoldDB" id="A0A1T4STW3"/>
<gene>
    <name evidence="1" type="ORF">SAMN05428963_11437</name>
</gene>
<dbReference type="Proteomes" id="UP000190135">
    <property type="component" value="Unassembled WGS sequence"/>
</dbReference>
<organism evidence="1 2">
    <name type="scientific">Consotaella salsifontis</name>
    <dbReference type="NCBI Taxonomy" id="1365950"/>
    <lineage>
        <taxon>Bacteria</taxon>
        <taxon>Pseudomonadati</taxon>
        <taxon>Pseudomonadota</taxon>
        <taxon>Alphaproteobacteria</taxon>
        <taxon>Hyphomicrobiales</taxon>
        <taxon>Aurantimonadaceae</taxon>
        <taxon>Consotaella</taxon>
    </lineage>
</organism>
<accession>A0A1T4STW3</accession>
<dbReference type="InterPro" id="IPR032581">
    <property type="entry name" value="DUF4917"/>
</dbReference>
<proteinExistence type="predicted"/>